<evidence type="ECO:0000313" key="3">
    <source>
        <dbReference type="Proteomes" id="UP000232587"/>
    </source>
</evidence>
<reference evidence="2 3" key="1">
    <citation type="submission" date="2017-11" db="EMBL/GenBank/DDBJ databases">
        <title>Genomic Encyclopedia of Type Strains, Phase III (KMG-III): the genomes of soil and plant-associated and newly described type strains.</title>
        <authorList>
            <person name="Whitman W."/>
        </authorList>
    </citation>
    <scope>NUCLEOTIDE SEQUENCE [LARGE SCALE GENOMIC DNA]</scope>
    <source>
        <strain evidence="2 3">CGMCC 1.12274</strain>
    </source>
</reference>
<keyword evidence="3" id="KW-1185">Reference proteome</keyword>
<keyword evidence="1" id="KW-0812">Transmembrane</keyword>
<evidence type="ECO:0000256" key="1">
    <source>
        <dbReference type="SAM" id="Phobius"/>
    </source>
</evidence>
<name>A0A2N0I260_9SPHN</name>
<dbReference type="AlphaFoldDB" id="A0A2N0I260"/>
<dbReference type="EMBL" id="PHUF01000002">
    <property type="protein sequence ID" value="PKB25274.1"/>
    <property type="molecule type" value="Genomic_DNA"/>
</dbReference>
<feature type="transmembrane region" description="Helical" evidence="1">
    <location>
        <begin position="344"/>
        <end position="363"/>
    </location>
</feature>
<dbReference type="Proteomes" id="UP000232587">
    <property type="component" value="Unassembled WGS sequence"/>
</dbReference>
<feature type="transmembrane region" description="Helical" evidence="1">
    <location>
        <begin position="493"/>
        <end position="512"/>
    </location>
</feature>
<gene>
    <name evidence="2" type="ORF">B0I00_0467</name>
</gene>
<feature type="transmembrane region" description="Helical" evidence="1">
    <location>
        <begin position="532"/>
        <end position="553"/>
    </location>
</feature>
<proteinExistence type="predicted"/>
<comment type="caution">
    <text evidence="2">The sequence shown here is derived from an EMBL/GenBank/DDBJ whole genome shotgun (WGS) entry which is preliminary data.</text>
</comment>
<keyword evidence="1" id="KW-0472">Membrane</keyword>
<accession>A0A2N0I260</accession>
<sequence>MREILDIIEAAAVSAPSHAAVGPFAPTRLHTLLADGTDRMATRFGLERGYEIVAPLPFGRRLNRAINSLTTDPAEARRLLAGDDALDPLTQSHAAEIRDLSDKAHVFSLADADEEIARLFLAKLDKPEDATLASLFAAETSRRVALAGRILIEQSDLVIGVWDGATTAHVGGTGHTIAVALELGSPVIWIDPSRPDRWRILLAPEALTTVAIDPPTDDRVAVLTGLVHAALDPGSDEAQPGFTALLRERWHGTSNPLAHGYRRVEALFGGDTMRQRLRSLRQRYERPEQIQTGSGSAFLCEAAALPGADTGLVERIGAEVMRRAAWSDGISAHLSDAYRGGMTFNFVLSSLSIVAGIMYLPFVGVEDKWMFALAELVLLSGILIITIVGQRRRYHTRWFETRRVAEYFRHAPLMMILGVSRPPGRWPHGADASWPEFYVRQVLREVGLPRMAMSAQYVRDVLLGPLASHVRGQRDYHFGKAKRLATVHHRLDVLSEGLFQLAVGAVTLYLVLRSFESAGAISPYVFEKLSKVFTVLGVAFPTFGAGVAGVRYFGDFERFGEISEVTAEKLDGISKRIDILASAPPSAVGYGEVTELAHAADDIVVAELESWQAVFGGKQIAVPV</sequence>
<organism evidence="2 3">
    <name type="scientific">Novosphingobium kunmingense</name>
    <dbReference type="NCBI Taxonomy" id="1211806"/>
    <lineage>
        <taxon>Bacteria</taxon>
        <taxon>Pseudomonadati</taxon>
        <taxon>Pseudomonadota</taxon>
        <taxon>Alphaproteobacteria</taxon>
        <taxon>Sphingomonadales</taxon>
        <taxon>Sphingomonadaceae</taxon>
        <taxon>Novosphingobium</taxon>
    </lineage>
</organism>
<feature type="transmembrane region" description="Helical" evidence="1">
    <location>
        <begin position="369"/>
        <end position="389"/>
    </location>
</feature>
<keyword evidence="1" id="KW-1133">Transmembrane helix</keyword>
<protein>
    <submittedName>
        <fullName evidence="2">Uncharacterized protein</fullName>
    </submittedName>
</protein>
<evidence type="ECO:0000313" key="2">
    <source>
        <dbReference type="EMBL" id="PKB25274.1"/>
    </source>
</evidence>